<dbReference type="InterPro" id="IPR036291">
    <property type="entry name" value="NAD(P)-bd_dom_sf"/>
</dbReference>
<accession>A0A382FZN5</accession>
<protein>
    <recommendedName>
        <fullName evidence="3">NAD-dependent epimerase/dehydratase domain-containing protein</fullName>
    </recommendedName>
</protein>
<dbReference type="Pfam" id="PF01370">
    <property type="entry name" value="Epimerase"/>
    <property type="match status" value="1"/>
</dbReference>
<dbReference type="PANTHER" id="PTHR10366:SF564">
    <property type="entry name" value="STEROL-4-ALPHA-CARBOXYLATE 3-DEHYDROGENASE, DECARBOXYLATING"/>
    <property type="match status" value="1"/>
</dbReference>
<sequence>MTGGSGRLGRYVLAALVQRRHQVQTFDKAPAPGSDSHIRADLLDRASVRSAMTGMEVVVHLAALDSSVAAPEQMFFEVNVQGTWNVLEAAEQAGVQRVVLCSSVSVLGLADDRPPDYLPIDENHICRPGHAYGLSKQVAEITAECFARRGRLQVVCLRPAFIAFDDLLGGVVQALGEFDGVQWPVGETGDGTSSDEPLTPTRSYVGPDDCACCFVAAVEAKISAAYRVYLVTAPWSMSPAPTAERVVAMGMPENKVRNLQHYVDHPTASMFSAVRAKRELGWCARKHFEDLLKAATAGSGS</sequence>
<keyword evidence="1" id="KW-0560">Oxidoreductase</keyword>
<organism evidence="4">
    <name type="scientific">marine metagenome</name>
    <dbReference type="NCBI Taxonomy" id="408172"/>
    <lineage>
        <taxon>unclassified sequences</taxon>
        <taxon>metagenomes</taxon>
        <taxon>ecological metagenomes</taxon>
    </lineage>
</organism>
<evidence type="ECO:0000313" key="4">
    <source>
        <dbReference type="EMBL" id="SVB68015.1"/>
    </source>
</evidence>
<dbReference type="AlphaFoldDB" id="A0A382FZN5"/>
<evidence type="ECO:0000259" key="3">
    <source>
        <dbReference type="Pfam" id="PF01370"/>
    </source>
</evidence>
<dbReference type="EMBL" id="UINC01052553">
    <property type="protein sequence ID" value="SVB68015.1"/>
    <property type="molecule type" value="Genomic_DNA"/>
</dbReference>
<dbReference type="SUPFAM" id="SSF51735">
    <property type="entry name" value="NAD(P)-binding Rossmann-fold domains"/>
    <property type="match status" value="1"/>
</dbReference>
<dbReference type="PANTHER" id="PTHR10366">
    <property type="entry name" value="NAD DEPENDENT EPIMERASE/DEHYDRATASE"/>
    <property type="match status" value="1"/>
</dbReference>
<feature type="domain" description="NAD-dependent epimerase/dehydratase" evidence="3">
    <location>
        <begin position="1"/>
        <end position="160"/>
    </location>
</feature>
<dbReference type="Gene3D" id="3.40.50.720">
    <property type="entry name" value="NAD(P)-binding Rossmann-like Domain"/>
    <property type="match status" value="1"/>
</dbReference>
<gene>
    <name evidence="4" type="ORF">METZ01_LOCUS220869</name>
</gene>
<evidence type="ECO:0000256" key="1">
    <source>
        <dbReference type="ARBA" id="ARBA00023002"/>
    </source>
</evidence>
<proteinExistence type="inferred from homology"/>
<dbReference type="GO" id="GO:0016616">
    <property type="term" value="F:oxidoreductase activity, acting on the CH-OH group of donors, NAD or NADP as acceptor"/>
    <property type="evidence" value="ECO:0007669"/>
    <property type="project" value="TreeGrafter"/>
</dbReference>
<dbReference type="InterPro" id="IPR001509">
    <property type="entry name" value="Epimerase_deHydtase"/>
</dbReference>
<dbReference type="InterPro" id="IPR050425">
    <property type="entry name" value="NAD(P)_dehydrat-like"/>
</dbReference>
<name>A0A382FZN5_9ZZZZ</name>
<evidence type="ECO:0000256" key="2">
    <source>
        <dbReference type="ARBA" id="ARBA00023445"/>
    </source>
</evidence>
<comment type="similarity">
    <text evidence="2">Belongs to the NAD(P)-dependent epimerase/dehydratase family. Dihydroflavonol-4-reductase subfamily.</text>
</comment>
<reference evidence="4" key="1">
    <citation type="submission" date="2018-05" db="EMBL/GenBank/DDBJ databases">
        <authorList>
            <person name="Lanie J.A."/>
            <person name="Ng W.-L."/>
            <person name="Kazmierczak K.M."/>
            <person name="Andrzejewski T.M."/>
            <person name="Davidsen T.M."/>
            <person name="Wayne K.J."/>
            <person name="Tettelin H."/>
            <person name="Glass J.I."/>
            <person name="Rusch D."/>
            <person name="Podicherti R."/>
            <person name="Tsui H.-C.T."/>
            <person name="Winkler M.E."/>
        </authorList>
    </citation>
    <scope>NUCLEOTIDE SEQUENCE</scope>
</reference>